<keyword evidence="12" id="KW-1185">Reference proteome</keyword>
<dbReference type="OrthoDB" id="9790031at2"/>
<name>A0A3N4MQ49_9BACT</name>
<proteinExistence type="predicted"/>
<reference evidence="12" key="1">
    <citation type="submission" date="2018-11" db="EMBL/GenBank/DDBJ databases">
        <title>Chitinophaga lutea sp.nov., isolate from arsenic contaminated soil.</title>
        <authorList>
            <person name="Zong Y."/>
        </authorList>
    </citation>
    <scope>NUCLEOTIDE SEQUENCE [LARGE SCALE GENOMIC DNA]</scope>
    <source>
        <strain evidence="12">YLT18</strain>
    </source>
</reference>
<keyword evidence="5" id="KW-0479">Metal-binding</keyword>
<keyword evidence="6 11" id="KW-0378">Hydrolase</keyword>
<comment type="caution">
    <text evidence="11">The sequence shown here is derived from an EMBL/GenBank/DDBJ whole genome shotgun (WGS) entry which is preliminary data.</text>
</comment>
<dbReference type="InterPro" id="IPR036412">
    <property type="entry name" value="HAD-like_sf"/>
</dbReference>
<comment type="catalytic activity">
    <reaction evidence="10">
        <text>O-phospho-D-serine + H2O = D-serine + phosphate</text>
        <dbReference type="Rhea" id="RHEA:24873"/>
        <dbReference type="ChEBI" id="CHEBI:15377"/>
        <dbReference type="ChEBI" id="CHEBI:35247"/>
        <dbReference type="ChEBI" id="CHEBI:43474"/>
        <dbReference type="ChEBI" id="CHEBI:58680"/>
        <dbReference type="EC" id="3.1.3.3"/>
    </reaction>
</comment>
<keyword evidence="7" id="KW-0460">Magnesium</keyword>
<comment type="catalytic activity">
    <reaction evidence="9">
        <text>O-phospho-L-serine + H2O = L-serine + phosphate</text>
        <dbReference type="Rhea" id="RHEA:21208"/>
        <dbReference type="ChEBI" id="CHEBI:15377"/>
        <dbReference type="ChEBI" id="CHEBI:33384"/>
        <dbReference type="ChEBI" id="CHEBI:43474"/>
        <dbReference type="ChEBI" id="CHEBI:57524"/>
        <dbReference type="EC" id="3.1.3.3"/>
    </reaction>
</comment>
<dbReference type="InterPro" id="IPR023214">
    <property type="entry name" value="HAD_sf"/>
</dbReference>
<sequence>MVFNTMFIPRPRVNSVTLYHSILLSRRLFTERNVMHTAANPTSFLKMAIFDMDNTLLHRSFIHTAAAQLGFTEQLQHIISECHPDVVRTQMIAQLLKGRTQEELVAVVQSIPVVEDAAAVVASLIERGYVCGIISDSYTCITNHVKEKLGMHFSCANVLSFEEGKATGVVSIPANFLRVDDSGCMHDYCKCNMMHHMRSHYAISLENTLAIGDGVNDICMIRQAGTGIAFNATHAKVNEVADHIVDERSFMPVLGLA</sequence>
<gene>
    <name evidence="11" type="ORF">EG028_03350</name>
</gene>
<keyword evidence="4" id="KW-0028">Amino-acid biosynthesis</keyword>
<protein>
    <recommendedName>
        <fullName evidence="3">phosphoserine phosphatase</fullName>
        <ecNumber evidence="3">3.1.3.3</ecNumber>
    </recommendedName>
</protein>
<dbReference type="GO" id="GO:0000287">
    <property type="term" value="F:magnesium ion binding"/>
    <property type="evidence" value="ECO:0007669"/>
    <property type="project" value="TreeGrafter"/>
</dbReference>
<dbReference type="Proteomes" id="UP000279089">
    <property type="component" value="Unassembled WGS sequence"/>
</dbReference>
<evidence type="ECO:0000256" key="3">
    <source>
        <dbReference type="ARBA" id="ARBA00012640"/>
    </source>
</evidence>
<dbReference type="AlphaFoldDB" id="A0A3N4MQ49"/>
<dbReference type="GO" id="GO:0005737">
    <property type="term" value="C:cytoplasm"/>
    <property type="evidence" value="ECO:0007669"/>
    <property type="project" value="TreeGrafter"/>
</dbReference>
<dbReference type="Gene3D" id="3.40.50.1000">
    <property type="entry name" value="HAD superfamily/HAD-like"/>
    <property type="match status" value="1"/>
</dbReference>
<evidence type="ECO:0000256" key="8">
    <source>
        <dbReference type="ARBA" id="ARBA00023299"/>
    </source>
</evidence>
<comment type="cofactor">
    <cofactor evidence="1">
        <name>Mg(2+)</name>
        <dbReference type="ChEBI" id="CHEBI:18420"/>
    </cofactor>
</comment>
<organism evidence="11 12">
    <name type="scientific">Chitinophaga barathri</name>
    <dbReference type="NCBI Taxonomy" id="1647451"/>
    <lineage>
        <taxon>Bacteria</taxon>
        <taxon>Pseudomonadati</taxon>
        <taxon>Bacteroidota</taxon>
        <taxon>Chitinophagia</taxon>
        <taxon>Chitinophagales</taxon>
        <taxon>Chitinophagaceae</taxon>
        <taxon>Chitinophaga</taxon>
    </lineage>
</organism>
<evidence type="ECO:0000256" key="9">
    <source>
        <dbReference type="ARBA" id="ARBA00048138"/>
    </source>
</evidence>
<dbReference type="SUPFAM" id="SSF56784">
    <property type="entry name" value="HAD-like"/>
    <property type="match status" value="1"/>
</dbReference>
<evidence type="ECO:0000256" key="10">
    <source>
        <dbReference type="ARBA" id="ARBA00048523"/>
    </source>
</evidence>
<keyword evidence="8" id="KW-0718">Serine biosynthesis</keyword>
<dbReference type="InterPro" id="IPR050582">
    <property type="entry name" value="HAD-like_SerB"/>
</dbReference>
<dbReference type="GO" id="GO:0006564">
    <property type="term" value="P:L-serine biosynthetic process"/>
    <property type="evidence" value="ECO:0007669"/>
    <property type="project" value="UniProtKB-KW"/>
</dbReference>
<evidence type="ECO:0000313" key="11">
    <source>
        <dbReference type="EMBL" id="RPD42230.1"/>
    </source>
</evidence>
<evidence type="ECO:0000256" key="5">
    <source>
        <dbReference type="ARBA" id="ARBA00022723"/>
    </source>
</evidence>
<dbReference type="EC" id="3.1.3.3" evidence="3"/>
<evidence type="ECO:0000256" key="7">
    <source>
        <dbReference type="ARBA" id="ARBA00022842"/>
    </source>
</evidence>
<dbReference type="GO" id="GO:0036424">
    <property type="term" value="F:L-phosphoserine phosphatase activity"/>
    <property type="evidence" value="ECO:0007669"/>
    <property type="project" value="TreeGrafter"/>
</dbReference>
<accession>A0A3N4MQ49</accession>
<dbReference type="Pfam" id="PF08282">
    <property type="entry name" value="Hydrolase_3"/>
    <property type="match status" value="1"/>
</dbReference>
<evidence type="ECO:0000256" key="6">
    <source>
        <dbReference type="ARBA" id="ARBA00022801"/>
    </source>
</evidence>
<dbReference type="EMBL" id="RMBX01000002">
    <property type="protein sequence ID" value="RPD42230.1"/>
    <property type="molecule type" value="Genomic_DNA"/>
</dbReference>
<evidence type="ECO:0000256" key="1">
    <source>
        <dbReference type="ARBA" id="ARBA00001946"/>
    </source>
</evidence>
<dbReference type="PANTHER" id="PTHR43344:SF2">
    <property type="entry name" value="PHOSPHOSERINE PHOSPHATASE"/>
    <property type="match status" value="1"/>
</dbReference>
<dbReference type="NCBIfam" id="TIGR01488">
    <property type="entry name" value="HAD-SF-IB"/>
    <property type="match status" value="1"/>
</dbReference>
<comment type="pathway">
    <text evidence="2">Amino-acid biosynthesis; L-serine biosynthesis; L-serine from 3-phospho-D-glycerate: step 3/3.</text>
</comment>
<evidence type="ECO:0000313" key="12">
    <source>
        <dbReference type="Proteomes" id="UP000279089"/>
    </source>
</evidence>
<evidence type="ECO:0000256" key="2">
    <source>
        <dbReference type="ARBA" id="ARBA00005135"/>
    </source>
</evidence>
<evidence type="ECO:0000256" key="4">
    <source>
        <dbReference type="ARBA" id="ARBA00022605"/>
    </source>
</evidence>
<dbReference type="PANTHER" id="PTHR43344">
    <property type="entry name" value="PHOSPHOSERINE PHOSPHATASE"/>
    <property type="match status" value="1"/>
</dbReference>